<reference evidence="2" key="1">
    <citation type="submission" date="2016-11" db="EMBL/GenBank/DDBJ databases">
        <authorList>
            <person name="Varghese N."/>
            <person name="Submissions S."/>
        </authorList>
    </citation>
    <scope>NUCLEOTIDE SEQUENCE [LARGE SCALE GENOMIC DNA]</scope>
    <source>
        <strain evidence="2">DSM 16990</strain>
    </source>
</reference>
<protein>
    <submittedName>
        <fullName evidence="1">Uncharacterized protein</fullName>
    </submittedName>
</protein>
<proteinExistence type="predicted"/>
<dbReference type="EMBL" id="FQUQ01000001">
    <property type="protein sequence ID" value="SHE81278.1"/>
    <property type="molecule type" value="Genomic_DNA"/>
</dbReference>
<gene>
    <name evidence="1" type="ORF">SAMN04488522_1011284</name>
</gene>
<evidence type="ECO:0000313" key="1">
    <source>
        <dbReference type="EMBL" id="SHE81278.1"/>
    </source>
</evidence>
<organism evidence="1 2">
    <name type="scientific">Pedobacter caeni</name>
    <dbReference type="NCBI Taxonomy" id="288992"/>
    <lineage>
        <taxon>Bacteria</taxon>
        <taxon>Pseudomonadati</taxon>
        <taxon>Bacteroidota</taxon>
        <taxon>Sphingobacteriia</taxon>
        <taxon>Sphingobacteriales</taxon>
        <taxon>Sphingobacteriaceae</taxon>
        <taxon>Pedobacter</taxon>
    </lineage>
</organism>
<sequence>MNSVHNDTKMKIKLCCYGLLLVLFISCTQKNGHTARGKETVITADSTLKWVDYRFGELPPVGYYMAMDSIIRKWGIRYERVEGGCDVRPDEQRVYEKDNYKYFRILENTYGENWRERFNAEVSALDRKFQKDKQTYKKQ</sequence>
<name>A0A1M4WJ62_9SPHI</name>
<accession>A0A1M4WJ62</accession>
<evidence type="ECO:0000313" key="2">
    <source>
        <dbReference type="Proteomes" id="UP000184287"/>
    </source>
</evidence>
<dbReference type="AlphaFoldDB" id="A0A1M4WJ62"/>
<dbReference type="Proteomes" id="UP000184287">
    <property type="component" value="Unassembled WGS sequence"/>
</dbReference>
<dbReference type="STRING" id="288992.SAMN04488522_1011284"/>
<keyword evidence="2" id="KW-1185">Reference proteome</keyword>